<accession>A0AAQ3ND16</accession>
<proteinExistence type="predicted"/>
<gene>
    <name evidence="1" type="ORF">V8G54_020753</name>
</gene>
<dbReference type="EMBL" id="CP144695">
    <property type="protein sequence ID" value="WVZ07407.1"/>
    <property type="molecule type" value="Genomic_DNA"/>
</dbReference>
<sequence length="121" mass="13928">MISSHGRSLEGWLCHANILDLLQHPKLFSFYETILEAFVVVQDQEDGPQVIPMACTHRPIIFDLHQHNIQLDSLDFYGAKDSTLKLQQEILCSLVIHFCQVASQLLPCWFFQVFLCKPSQN</sequence>
<evidence type="ECO:0000313" key="2">
    <source>
        <dbReference type="Proteomes" id="UP001374535"/>
    </source>
</evidence>
<dbReference type="AlphaFoldDB" id="A0AAQ3ND16"/>
<name>A0AAQ3ND16_VIGMU</name>
<keyword evidence="2" id="KW-1185">Reference proteome</keyword>
<dbReference type="Proteomes" id="UP001374535">
    <property type="component" value="Chromosome 6"/>
</dbReference>
<evidence type="ECO:0000313" key="1">
    <source>
        <dbReference type="EMBL" id="WVZ07407.1"/>
    </source>
</evidence>
<protein>
    <submittedName>
        <fullName evidence="1">Uncharacterized protein</fullName>
    </submittedName>
</protein>
<reference evidence="1 2" key="1">
    <citation type="journal article" date="2023" name="Life. Sci Alliance">
        <title>Evolutionary insights into 3D genome organization and epigenetic landscape of Vigna mungo.</title>
        <authorList>
            <person name="Junaid A."/>
            <person name="Singh B."/>
            <person name="Bhatia S."/>
        </authorList>
    </citation>
    <scope>NUCLEOTIDE SEQUENCE [LARGE SCALE GENOMIC DNA]</scope>
    <source>
        <strain evidence="1">Urdbean</strain>
    </source>
</reference>
<organism evidence="1 2">
    <name type="scientific">Vigna mungo</name>
    <name type="common">Black gram</name>
    <name type="synonym">Phaseolus mungo</name>
    <dbReference type="NCBI Taxonomy" id="3915"/>
    <lineage>
        <taxon>Eukaryota</taxon>
        <taxon>Viridiplantae</taxon>
        <taxon>Streptophyta</taxon>
        <taxon>Embryophyta</taxon>
        <taxon>Tracheophyta</taxon>
        <taxon>Spermatophyta</taxon>
        <taxon>Magnoliopsida</taxon>
        <taxon>eudicotyledons</taxon>
        <taxon>Gunneridae</taxon>
        <taxon>Pentapetalae</taxon>
        <taxon>rosids</taxon>
        <taxon>fabids</taxon>
        <taxon>Fabales</taxon>
        <taxon>Fabaceae</taxon>
        <taxon>Papilionoideae</taxon>
        <taxon>50 kb inversion clade</taxon>
        <taxon>NPAAA clade</taxon>
        <taxon>indigoferoid/millettioid clade</taxon>
        <taxon>Phaseoleae</taxon>
        <taxon>Vigna</taxon>
    </lineage>
</organism>
<feature type="non-terminal residue" evidence="1">
    <location>
        <position position="121"/>
    </location>
</feature>